<feature type="domain" description="Soluble ligand binding" evidence="5">
    <location>
        <begin position="701"/>
        <end position="734"/>
    </location>
</feature>
<reference evidence="7 9" key="2">
    <citation type="submission" date="2018-10" db="EMBL/GenBank/DDBJ databases">
        <title>Genomic Encyclopedia of Type Strains, Phase IV (KMG-IV): sequencing the most valuable type-strain genomes for metagenomic binning, comparative biology and taxonomic classification.</title>
        <authorList>
            <person name="Goeker M."/>
        </authorList>
    </citation>
    <scope>NUCLEOTIDE SEQUENCE [LARGE SCALE GENOMIC DNA]</scope>
    <source>
        <strain evidence="7 9">DSM 19791</strain>
    </source>
</reference>
<dbReference type="Pfam" id="PF06251">
    <property type="entry name" value="Caps_syn_GfcC_C"/>
    <property type="match status" value="1"/>
</dbReference>
<evidence type="ECO:0000313" key="8">
    <source>
        <dbReference type="Proteomes" id="UP000275727"/>
    </source>
</evidence>
<dbReference type="InterPro" id="IPR003715">
    <property type="entry name" value="Poly_export_N"/>
</dbReference>
<dbReference type="InterPro" id="IPR049712">
    <property type="entry name" value="Poly_export"/>
</dbReference>
<dbReference type="EMBL" id="AP018711">
    <property type="protein sequence ID" value="BBE35538.1"/>
    <property type="molecule type" value="Genomic_DNA"/>
</dbReference>
<dbReference type="EMBL" id="RBWX01000010">
    <property type="protein sequence ID" value="RKS86414.1"/>
    <property type="molecule type" value="Genomic_DNA"/>
</dbReference>
<name>A0AAD1D8W1_SPHMI</name>
<accession>A0AAD1D8W1</accession>
<evidence type="ECO:0000259" key="5">
    <source>
        <dbReference type="Pfam" id="PF10531"/>
    </source>
</evidence>
<dbReference type="PANTHER" id="PTHR33619">
    <property type="entry name" value="POLYSACCHARIDE EXPORT PROTEIN GFCE-RELATED"/>
    <property type="match status" value="1"/>
</dbReference>
<keyword evidence="9" id="KW-1185">Reference proteome</keyword>
<evidence type="ECO:0000259" key="3">
    <source>
        <dbReference type="Pfam" id="PF02563"/>
    </source>
</evidence>
<feature type="region of interest" description="Disordered" evidence="2">
    <location>
        <begin position="55"/>
        <end position="86"/>
    </location>
</feature>
<feature type="region of interest" description="Disordered" evidence="2">
    <location>
        <begin position="560"/>
        <end position="583"/>
    </location>
</feature>
<sequence length="940" mass="100035">MAIVRAASSAIHAWAVGAVRRSLQLVLILGLAFPAAAQVDPRVIEQLQGRLQGTQDAGAQLDQAREQNRRVTLPSNTDQTSEERELRRQQSRIQLNSLYLPSPVEQQYRERLGDPSLRQFGYDLFRVSEGGSGPVTGEVSDGYVLGPGDELVVTFQGATNNSQSARVARDGRLIVGSLPPIRAAGRTLGSVRTSLSQATRQNLLGTDVFVSLGGVRSATVLVGGEVERPGQYQVTALSDVANAIALAGGVRKAGSLRNIRLVRGGVTRTVDLYGLLGIGTASRIRVQDGDRIVVPVVGNTVAVTGSVARPGIYEIQGSASVSDVIAYAGGALYPRGYQISISRIGDDGREIFVRPQGTAAAIWSGDGVQVLSGSAGAAFDRVMLAGHVRNPGARALAAVPTLADLIGRPEDLQLGTYMPMAIIIRRNALTGMRTYEAADLRSALDRSRPVALRGDDRVYVFSAEDIAFLNSSATRQIILGQDNPKPQCYALEKLQSLVADTQSPRFNVITRGTITVEREGRDVAASAGRALTGAGTSGSNESLEAVRTRPLQDVERMERVAARTRGESDRDQQYDRNEIEESDAEKLARKNRECPAVFEDVPELLPVLIEHSVSVGGAVRRPGAYPVAGSISADALVSASDGVMANVRGPVLDITPASGPFTRYEMAPGQEDRLANVLVSAGDDIRITANNAAYEAGAVLLTGEFNSPGLYTIRKGERLSELIARAGGLTDQAYPYGGVFTRRSVREQQQDGFQRTARELNTSLLALAAQENVNGQSIIAAGDLIKTLSETEAVGRMVVEADPRVLAQRPDLDPILDGGDTLHIPKKPTYVLALGDVSNPGAVQFQPGKSVSEYVSEVGGTQSTADDGRVFLVLPNGSAQPVRSSFWRRSNVVVPPGSTIIVPKNLQPLRTLGIVRDVATIFGQLATAVASIAILADRNN</sequence>
<dbReference type="Pfam" id="PF10531">
    <property type="entry name" value="SLBB"/>
    <property type="match status" value="3"/>
</dbReference>
<evidence type="ECO:0000256" key="1">
    <source>
        <dbReference type="ARBA" id="ARBA00022729"/>
    </source>
</evidence>
<reference evidence="6 8" key="1">
    <citation type="submission" date="2018-06" db="EMBL/GenBank/DDBJ databases">
        <title>Complete Genome Sequence of the Microcystin-Degrading Bacterium Sphingosinicella microcystinivorans Strain B-9.</title>
        <authorList>
            <person name="Jin H."/>
            <person name="Nishizawa T."/>
            <person name="Guo Y."/>
            <person name="Nishizawa A."/>
            <person name="Park H."/>
            <person name="Kato H."/>
            <person name="Tsuji K."/>
            <person name="Harada K."/>
        </authorList>
    </citation>
    <scope>NUCLEOTIDE SEQUENCE [LARGE SCALE GENOMIC DNA]</scope>
    <source>
        <strain evidence="6 8">B9</strain>
    </source>
</reference>
<dbReference type="Proteomes" id="UP000276029">
    <property type="component" value="Unassembled WGS sequence"/>
</dbReference>
<proteinExistence type="predicted"/>
<dbReference type="KEGG" id="smic:SmB9_31960"/>
<feature type="domain" description="Polysaccharide export protein N-terminal" evidence="3">
    <location>
        <begin position="139"/>
        <end position="211"/>
    </location>
</feature>
<evidence type="ECO:0000313" key="6">
    <source>
        <dbReference type="EMBL" id="BBE35538.1"/>
    </source>
</evidence>
<dbReference type="RefSeq" id="WP_160119256.1">
    <property type="nucleotide sequence ID" value="NZ_AP018711.1"/>
</dbReference>
<dbReference type="Pfam" id="PF02563">
    <property type="entry name" value="Poly_export"/>
    <property type="match status" value="1"/>
</dbReference>
<feature type="domain" description="Capsule biosynthesis GfcC-like C-terminal" evidence="4">
    <location>
        <begin position="840"/>
        <end position="905"/>
    </location>
</feature>
<evidence type="ECO:0000313" key="9">
    <source>
        <dbReference type="Proteomes" id="UP000276029"/>
    </source>
</evidence>
<gene>
    <name evidence="7" type="ORF">DFR51_3119</name>
    <name evidence="6" type="ORF">SmB9_31960</name>
</gene>
<dbReference type="InterPro" id="IPR010425">
    <property type="entry name" value="Caps_synth_GfcC-like_C"/>
</dbReference>
<organism evidence="6 8">
    <name type="scientific">Sphingosinicella microcystinivorans</name>
    <dbReference type="NCBI Taxonomy" id="335406"/>
    <lineage>
        <taxon>Bacteria</taxon>
        <taxon>Pseudomonadati</taxon>
        <taxon>Pseudomonadota</taxon>
        <taxon>Alphaproteobacteria</taxon>
        <taxon>Sphingomonadales</taxon>
        <taxon>Sphingosinicellaceae</taxon>
        <taxon>Sphingosinicella</taxon>
    </lineage>
</organism>
<dbReference type="InterPro" id="IPR019554">
    <property type="entry name" value="Soluble_ligand-bd"/>
</dbReference>
<evidence type="ECO:0000313" key="7">
    <source>
        <dbReference type="EMBL" id="RKS86414.1"/>
    </source>
</evidence>
<dbReference type="Proteomes" id="UP000275727">
    <property type="component" value="Chromosome"/>
</dbReference>
<feature type="domain" description="Soluble ligand binding" evidence="5">
    <location>
        <begin position="301"/>
        <end position="344"/>
    </location>
</feature>
<dbReference type="Gene3D" id="3.10.560.10">
    <property type="entry name" value="Outer membrane lipoprotein wza domain like"/>
    <property type="match status" value="4"/>
</dbReference>
<dbReference type="GO" id="GO:0015159">
    <property type="term" value="F:polysaccharide transmembrane transporter activity"/>
    <property type="evidence" value="ECO:0007669"/>
    <property type="project" value="InterPro"/>
</dbReference>
<keyword evidence="1" id="KW-0732">Signal</keyword>
<protein>
    <submittedName>
        <fullName evidence="7">Protein involved in polysaccharide export with SLBB domain</fullName>
    </submittedName>
</protein>
<evidence type="ECO:0000256" key="2">
    <source>
        <dbReference type="SAM" id="MobiDB-lite"/>
    </source>
</evidence>
<evidence type="ECO:0000259" key="4">
    <source>
        <dbReference type="Pfam" id="PF06251"/>
    </source>
</evidence>
<dbReference type="AlphaFoldDB" id="A0AAD1D8W1"/>
<feature type="domain" description="Soluble ligand binding" evidence="5">
    <location>
        <begin position="220"/>
        <end position="266"/>
    </location>
</feature>
<dbReference type="PANTHER" id="PTHR33619:SF3">
    <property type="entry name" value="POLYSACCHARIDE EXPORT PROTEIN GFCE-RELATED"/>
    <property type="match status" value="1"/>
</dbReference>